<organism evidence="3 4">
    <name type="scientific">Streptomyces silvisoli</name>
    <dbReference type="NCBI Taxonomy" id="3034235"/>
    <lineage>
        <taxon>Bacteria</taxon>
        <taxon>Bacillati</taxon>
        <taxon>Actinomycetota</taxon>
        <taxon>Actinomycetes</taxon>
        <taxon>Kitasatosporales</taxon>
        <taxon>Streptomycetaceae</taxon>
        <taxon>Streptomyces</taxon>
    </lineage>
</organism>
<evidence type="ECO:0000313" key="4">
    <source>
        <dbReference type="Proteomes" id="UP001216579"/>
    </source>
</evidence>
<sequence length="50" mass="4789">MSLIRKAAIVAAGVAAALVAVVVPATAATSGHSAVSLSASSAQPDNWSNV</sequence>
<protein>
    <submittedName>
        <fullName evidence="3">Uncharacterized protein</fullName>
    </submittedName>
</protein>
<dbReference type="Proteomes" id="UP001216579">
    <property type="component" value="Unassembled WGS sequence"/>
</dbReference>
<gene>
    <name evidence="3" type="ORF">P3G67_30245</name>
</gene>
<dbReference type="EMBL" id="JARJBC010000026">
    <property type="protein sequence ID" value="MDF3293417.1"/>
    <property type="molecule type" value="Genomic_DNA"/>
</dbReference>
<proteinExistence type="predicted"/>
<evidence type="ECO:0000256" key="2">
    <source>
        <dbReference type="SAM" id="SignalP"/>
    </source>
</evidence>
<comment type="caution">
    <text evidence="3">The sequence shown here is derived from an EMBL/GenBank/DDBJ whole genome shotgun (WGS) entry which is preliminary data.</text>
</comment>
<feature type="region of interest" description="Disordered" evidence="1">
    <location>
        <begin position="30"/>
        <end position="50"/>
    </location>
</feature>
<evidence type="ECO:0000256" key="1">
    <source>
        <dbReference type="SAM" id="MobiDB-lite"/>
    </source>
</evidence>
<keyword evidence="2" id="KW-0732">Signal</keyword>
<evidence type="ECO:0000313" key="3">
    <source>
        <dbReference type="EMBL" id="MDF3293417.1"/>
    </source>
</evidence>
<feature type="compositionally biased region" description="Low complexity" evidence="1">
    <location>
        <begin position="30"/>
        <end position="42"/>
    </location>
</feature>
<name>A0ABT5ZUB2_9ACTN</name>
<reference evidence="3 4" key="1">
    <citation type="submission" date="2023-03" db="EMBL/GenBank/DDBJ databases">
        <title>Draft genome sequence of Streptomyces sp. RB6PN23 isolated from peat swamp forest in Thailand.</title>
        <authorList>
            <person name="Klaysubun C."/>
            <person name="Duangmal K."/>
        </authorList>
    </citation>
    <scope>NUCLEOTIDE SEQUENCE [LARGE SCALE GENOMIC DNA]</scope>
    <source>
        <strain evidence="3 4">RB6PN23</strain>
    </source>
</reference>
<feature type="signal peptide" evidence="2">
    <location>
        <begin position="1"/>
        <end position="27"/>
    </location>
</feature>
<dbReference type="RefSeq" id="WP_276096340.1">
    <property type="nucleotide sequence ID" value="NZ_JARJBC010000026.1"/>
</dbReference>
<accession>A0ABT5ZUB2</accession>
<feature type="chain" id="PRO_5047334333" evidence="2">
    <location>
        <begin position="28"/>
        <end position="50"/>
    </location>
</feature>
<keyword evidence="4" id="KW-1185">Reference proteome</keyword>